<sequence length="200" mass="21650">MRYSAEHKQETRTRILDAASQVFRREGFGGSGIDGLTKAAGVTNGAFYGHFKSKGEAFRTVVLAGLEQLREAVAGLKADAGKRWVKTFIDFYLGPKRTCDIGEACALPTFSPEMTRADADTRHAYEAELLRLIDEVSSGLPYRLSSERDEKAIALLALLSGGVTLARAVPDPELSERIAKAITKQAMTMTASPPSKPKTA</sequence>
<organism evidence="6 7">
    <name type="scientific">Dyella caseinilytica</name>
    <dbReference type="NCBI Taxonomy" id="1849581"/>
    <lineage>
        <taxon>Bacteria</taxon>
        <taxon>Pseudomonadati</taxon>
        <taxon>Pseudomonadota</taxon>
        <taxon>Gammaproteobacteria</taxon>
        <taxon>Lysobacterales</taxon>
        <taxon>Rhodanobacteraceae</taxon>
        <taxon>Dyella</taxon>
    </lineage>
</organism>
<dbReference type="EMBL" id="CP064030">
    <property type="protein sequence ID" value="QRN54798.1"/>
    <property type="molecule type" value="Genomic_DNA"/>
</dbReference>
<evidence type="ECO:0000256" key="2">
    <source>
        <dbReference type="ARBA" id="ARBA00023125"/>
    </source>
</evidence>
<keyword evidence="2 4" id="KW-0238">DNA-binding</keyword>
<keyword evidence="3" id="KW-0804">Transcription</keyword>
<dbReference type="PANTHER" id="PTHR47506">
    <property type="entry name" value="TRANSCRIPTIONAL REGULATORY PROTEIN"/>
    <property type="match status" value="1"/>
</dbReference>
<evidence type="ECO:0000313" key="7">
    <source>
        <dbReference type="Proteomes" id="UP000663181"/>
    </source>
</evidence>
<dbReference type="SUPFAM" id="SSF48498">
    <property type="entry name" value="Tetracyclin repressor-like, C-terminal domain"/>
    <property type="match status" value="1"/>
</dbReference>
<name>A0ABX7GXW8_9GAMM</name>
<feature type="DNA-binding region" description="H-T-H motif" evidence="4">
    <location>
        <begin position="32"/>
        <end position="51"/>
    </location>
</feature>
<evidence type="ECO:0000256" key="1">
    <source>
        <dbReference type="ARBA" id="ARBA00023015"/>
    </source>
</evidence>
<dbReference type="Gene3D" id="1.10.357.10">
    <property type="entry name" value="Tetracycline Repressor, domain 2"/>
    <property type="match status" value="1"/>
</dbReference>
<evidence type="ECO:0000256" key="4">
    <source>
        <dbReference type="PROSITE-ProRule" id="PRU00335"/>
    </source>
</evidence>
<proteinExistence type="predicted"/>
<accession>A0ABX7GXW8</accession>
<dbReference type="PRINTS" id="PR00455">
    <property type="entry name" value="HTHTETR"/>
</dbReference>
<dbReference type="InterPro" id="IPR036271">
    <property type="entry name" value="Tet_transcr_reg_TetR-rel_C_sf"/>
</dbReference>
<evidence type="ECO:0000256" key="3">
    <source>
        <dbReference type="ARBA" id="ARBA00023163"/>
    </source>
</evidence>
<feature type="domain" description="HTH tetR-type" evidence="5">
    <location>
        <begin position="9"/>
        <end position="69"/>
    </location>
</feature>
<evidence type="ECO:0000259" key="5">
    <source>
        <dbReference type="PROSITE" id="PS50977"/>
    </source>
</evidence>
<dbReference type="Gene3D" id="1.10.10.60">
    <property type="entry name" value="Homeodomain-like"/>
    <property type="match status" value="1"/>
</dbReference>
<keyword evidence="7" id="KW-1185">Reference proteome</keyword>
<dbReference type="InterPro" id="IPR001647">
    <property type="entry name" value="HTH_TetR"/>
</dbReference>
<dbReference type="RefSeq" id="WP_188798114.1">
    <property type="nucleotide sequence ID" value="NZ_BMIZ01000001.1"/>
</dbReference>
<dbReference type="PROSITE" id="PS50977">
    <property type="entry name" value="HTH_TETR_2"/>
    <property type="match status" value="1"/>
</dbReference>
<keyword evidence="1" id="KW-0805">Transcription regulation</keyword>
<dbReference type="Pfam" id="PF00440">
    <property type="entry name" value="TetR_N"/>
    <property type="match status" value="1"/>
</dbReference>
<dbReference type="InterPro" id="IPR009057">
    <property type="entry name" value="Homeodomain-like_sf"/>
</dbReference>
<dbReference type="SUPFAM" id="SSF46689">
    <property type="entry name" value="Homeodomain-like"/>
    <property type="match status" value="1"/>
</dbReference>
<gene>
    <name evidence="6" type="ORF">ISN74_05430</name>
</gene>
<reference evidence="6 7" key="1">
    <citation type="submission" date="2020-10" db="EMBL/GenBank/DDBJ databases">
        <title>Phylogeny of dyella-like bacteria.</title>
        <authorList>
            <person name="Fu J."/>
        </authorList>
    </citation>
    <scope>NUCLEOTIDE SEQUENCE [LARGE SCALE GENOMIC DNA]</scope>
    <source>
        <strain evidence="6 7">DHOB09</strain>
    </source>
</reference>
<dbReference type="PANTHER" id="PTHR47506:SF7">
    <property type="entry name" value="TRANSCRIPTIONAL REGULATORY PROTEIN"/>
    <property type="match status" value="1"/>
</dbReference>
<protein>
    <submittedName>
        <fullName evidence="6">TetR/AcrR family transcriptional regulator</fullName>
    </submittedName>
</protein>
<dbReference type="Proteomes" id="UP000663181">
    <property type="component" value="Chromosome"/>
</dbReference>
<evidence type="ECO:0000313" key="6">
    <source>
        <dbReference type="EMBL" id="QRN54798.1"/>
    </source>
</evidence>